<sequence length="379" mass="39404">MVAPRDQPADMPTASLLDRFALRFAAGARALVGMLMAVAAPFTDPPAGPVVTGAVAAALFGWSLAYLYLMRTRPRTGVWVADVGLMCALCLAQPLLVDPVLLLHMLGWVSPVASVAVVALQWHVRPLPGAVAAAAVCVAFVVGAALAPEVTVAQGLAVGGIWTAVEAALSRLVWRLVHRGGDLADERMARRFAADREAELARARRAEQRAHWATVHDTAASTLLMVGLGGVDGREPWLREQVARDVAALTGAPAPGGCLQDVVRRVVGAARIPADLEADGDLWLPAEAAGALGGALAEGLENVARHAGTGRAQVAAVVDAGRAKVTVRDDGCGFDPERVPAGRFGLALSVTERMAGARGRAVVTSAPGKGTEVRLEWPR</sequence>
<dbReference type="Pfam" id="PF02518">
    <property type="entry name" value="HATPase_c"/>
    <property type="match status" value="1"/>
</dbReference>
<evidence type="ECO:0000313" key="7">
    <source>
        <dbReference type="Proteomes" id="UP001500325"/>
    </source>
</evidence>
<evidence type="ECO:0000259" key="5">
    <source>
        <dbReference type="Pfam" id="PF02518"/>
    </source>
</evidence>
<keyword evidence="4" id="KW-0812">Transmembrane</keyword>
<dbReference type="PANTHER" id="PTHR24421">
    <property type="entry name" value="NITRATE/NITRITE SENSOR PROTEIN NARX-RELATED"/>
    <property type="match status" value="1"/>
</dbReference>
<gene>
    <name evidence="6" type="ORF">GCM10023215_51360</name>
</gene>
<keyword evidence="2" id="KW-0418">Kinase</keyword>
<reference evidence="7" key="1">
    <citation type="journal article" date="2019" name="Int. J. Syst. Evol. Microbiol.">
        <title>The Global Catalogue of Microorganisms (GCM) 10K type strain sequencing project: providing services to taxonomists for standard genome sequencing and annotation.</title>
        <authorList>
            <consortium name="The Broad Institute Genomics Platform"/>
            <consortium name="The Broad Institute Genome Sequencing Center for Infectious Disease"/>
            <person name="Wu L."/>
            <person name="Ma J."/>
        </authorList>
    </citation>
    <scope>NUCLEOTIDE SEQUENCE [LARGE SCALE GENOMIC DNA]</scope>
    <source>
        <strain evidence="7">JCM 18055</strain>
    </source>
</reference>
<evidence type="ECO:0000256" key="1">
    <source>
        <dbReference type="ARBA" id="ARBA00022679"/>
    </source>
</evidence>
<feature type="domain" description="Histidine kinase/HSP90-like ATPase" evidence="5">
    <location>
        <begin position="295"/>
        <end position="378"/>
    </location>
</feature>
<keyword evidence="1" id="KW-0808">Transferase</keyword>
<dbReference type="EMBL" id="BAABIC010000021">
    <property type="protein sequence ID" value="GAA4705180.1"/>
    <property type="molecule type" value="Genomic_DNA"/>
</dbReference>
<proteinExistence type="predicted"/>
<evidence type="ECO:0000313" key="6">
    <source>
        <dbReference type="EMBL" id="GAA4705180.1"/>
    </source>
</evidence>
<evidence type="ECO:0000256" key="3">
    <source>
        <dbReference type="ARBA" id="ARBA00023012"/>
    </source>
</evidence>
<keyword evidence="7" id="KW-1185">Reference proteome</keyword>
<dbReference type="Gene3D" id="3.30.565.10">
    <property type="entry name" value="Histidine kinase-like ATPase, C-terminal domain"/>
    <property type="match status" value="1"/>
</dbReference>
<organism evidence="6 7">
    <name type="scientific">Pseudonocardia yuanmonensis</name>
    <dbReference type="NCBI Taxonomy" id="1095914"/>
    <lineage>
        <taxon>Bacteria</taxon>
        <taxon>Bacillati</taxon>
        <taxon>Actinomycetota</taxon>
        <taxon>Actinomycetes</taxon>
        <taxon>Pseudonocardiales</taxon>
        <taxon>Pseudonocardiaceae</taxon>
        <taxon>Pseudonocardia</taxon>
    </lineage>
</organism>
<dbReference type="Proteomes" id="UP001500325">
    <property type="component" value="Unassembled WGS sequence"/>
</dbReference>
<dbReference type="InterPro" id="IPR050482">
    <property type="entry name" value="Sensor_HK_TwoCompSys"/>
</dbReference>
<feature type="transmembrane region" description="Helical" evidence="4">
    <location>
        <begin position="101"/>
        <end position="120"/>
    </location>
</feature>
<accession>A0ABP8XEG2</accession>
<dbReference type="InterPro" id="IPR036890">
    <property type="entry name" value="HATPase_C_sf"/>
</dbReference>
<feature type="transmembrane region" description="Helical" evidence="4">
    <location>
        <begin position="127"/>
        <end position="147"/>
    </location>
</feature>
<evidence type="ECO:0000256" key="2">
    <source>
        <dbReference type="ARBA" id="ARBA00022777"/>
    </source>
</evidence>
<evidence type="ECO:0000256" key="4">
    <source>
        <dbReference type="SAM" id="Phobius"/>
    </source>
</evidence>
<feature type="transmembrane region" description="Helical" evidence="4">
    <location>
        <begin position="20"/>
        <end position="42"/>
    </location>
</feature>
<protein>
    <recommendedName>
        <fullName evidence="5">Histidine kinase/HSP90-like ATPase domain-containing protein</fullName>
    </recommendedName>
</protein>
<keyword evidence="3" id="KW-0902">Two-component regulatory system</keyword>
<feature type="transmembrane region" description="Helical" evidence="4">
    <location>
        <begin position="76"/>
        <end position="95"/>
    </location>
</feature>
<keyword evidence="4" id="KW-0472">Membrane</keyword>
<dbReference type="CDD" id="cd16917">
    <property type="entry name" value="HATPase_UhpB-NarQ-NarX-like"/>
    <property type="match status" value="1"/>
</dbReference>
<feature type="transmembrane region" description="Helical" evidence="4">
    <location>
        <begin position="48"/>
        <end position="69"/>
    </location>
</feature>
<dbReference type="InterPro" id="IPR003594">
    <property type="entry name" value="HATPase_dom"/>
</dbReference>
<dbReference type="PANTHER" id="PTHR24421:SF61">
    <property type="entry name" value="OXYGEN SENSOR HISTIDINE KINASE NREB"/>
    <property type="match status" value="1"/>
</dbReference>
<name>A0ABP8XEG2_9PSEU</name>
<keyword evidence="4" id="KW-1133">Transmembrane helix</keyword>
<comment type="caution">
    <text evidence="6">The sequence shown here is derived from an EMBL/GenBank/DDBJ whole genome shotgun (WGS) entry which is preliminary data.</text>
</comment>
<dbReference type="SUPFAM" id="SSF55874">
    <property type="entry name" value="ATPase domain of HSP90 chaperone/DNA topoisomerase II/histidine kinase"/>
    <property type="match status" value="1"/>
</dbReference>